<accession>A0AAJ7TS03</accession>
<dbReference type="PROSITE" id="PS50023">
    <property type="entry name" value="LIM_DOMAIN_2"/>
    <property type="match status" value="2"/>
</dbReference>
<dbReference type="InterPro" id="IPR047120">
    <property type="entry name" value="Pk/Esn/Tes"/>
</dbReference>
<dbReference type="Proteomes" id="UP001318040">
    <property type="component" value="Chromosome 36"/>
</dbReference>
<dbReference type="InterPro" id="IPR010442">
    <property type="entry name" value="PET_domain"/>
</dbReference>
<dbReference type="InterPro" id="IPR001781">
    <property type="entry name" value="Znf_LIM"/>
</dbReference>
<dbReference type="RefSeq" id="XP_032822509.1">
    <property type="nucleotide sequence ID" value="XM_032966618.1"/>
</dbReference>
<name>A0AAJ7TS03_PETMA</name>
<evidence type="ECO:0000256" key="3">
    <source>
        <dbReference type="ARBA" id="ARBA00022833"/>
    </source>
</evidence>
<feature type="region of interest" description="Disordered" evidence="6">
    <location>
        <begin position="211"/>
        <end position="239"/>
    </location>
</feature>
<keyword evidence="1 5" id="KW-0479">Metal-binding</keyword>
<dbReference type="PROSITE" id="PS00478">
    <property type="entry name" value="LIM_DOMAIN_1"/>
    <property type="match status" value="1"/>
</dbReference>
<sequence length="371" mass="40787">MELESQMHKMALSGGPAHQPCMKCQENCSGFELHTWRKSCARCWCGPEEHGVDSDVAEDQRLGWLLAGSRHAHMAARRRADAEGGAEGALRYVYKRHRMIITRPLTSRKDPTFESLAYEWVPPGVSQALAVGFMSALPDDKQPVAGTEGERYRQRQLCRQLPPHDRDPSLCHDLSPAEVRAAAEFARRCAAETLAVGAVCRPKDFIAQLQQAQDKDGTRGEGKQGDKNSTDQEESSPKEFLCPTCGLSVGVEEPAVLARLGADPLAWHPACFSCSECSELLVDLIYFPHGDRPLCGRHYGEALFPRCPACDELIFSQDCVRIGGRAWHRKHFSCAACDATLPEEPCSVDDGERLLCRQCKGSAAAGPRLGV</sequence>
<feature type="domain" description="PET" evidence="8">
    <location>
        <begin position="99"/>
        <end position="206"/>
    </location>
</feature>
<reference evidence="10" key="1">
    <citation type="submission" date="2025-08" db="UniProtKB">
        <authorList>
            <consortium name="RefSeq"/>
        </authorList>
    </citation>
    <scope>IDENTIFICATION</scope>
    <source>
        <tissue evidence="10">Sperm</tissue>
    </source>
</reference>
<feature type="domain" description="LIM zinc-binding" evidence="7">
    <location>
        <begin position="306"/>
        <end position="366"/>
    </location>
</feature>
<evidence type="ECO:0000256" key="6">
    <source>
        <dbReference type="SAM" id="MobiDB-lite"/>
    </source>
</evidence>
<dbReference type="KEGG" id="pmrn:116949373"/>
<dbReference type="PANTHER" id="PTHR24211">
    <property type="entry name" value="LIM DOMAIN-CONTAINING PROTEIN"/>
    <property type="match status" value="1"/>
</dbReference>
<feature type="domain" description="LIM zinc-binding" evidence="7">
    <location>
        <begin position="240"/>
        <end position="305"/>
    </location>
</feature>
<evidence type="ECO:0000256" key="1">
    <source>
        <dbReference type="ARBA" id="ARBA00022723"/>
    </source>
</evidence>
<dbReference type="Pfam" id="PF00412">
    <property type="entry name" value="LIM"/>
    <property type="match status" value="2"/>
</dbReference>
<keyword evidence="4 5" id="KW-0440">LIM domain</keyword>
<dbReference type="SMART" id="SM00132">
    <property type="entry name" value="LIM"/>
    <property type="match status" value="2"/>
</dbReference>
<dbReference type="SUPFAM" id="SSF57716">
    <property type="entry name" value="Glucocorticoid receptor-like (DNA-binding domain)"/>
    <property type="match status" value="1"/>
</dbReference>
<dbReference type="CTD" id="29995"/>
<dbReference type="Gene3D" id="2.10.110.10">
    <property type="entry name" value="Cysteine Rich Protein"/>
    <property type="match status" value="2"/>
</dbReference>
<evidence type="ECO:0000313" key="10">
    <source>
        <dbReference type="RefSeq" id="XP_032822509.1"/>
    </source>
</evidence>
<organism evidence="9 10">
    <name type="scientific">Petromyzon marinus</name>
    <name type="common">Sea lamprey</name>
    <dbReference type="NCBI Taxonomy" id="7757"/>
    <lineage>
        <taxon>Eukaryota</taxon>
        <taxon>Metazoa</taxon>
        <taxon>Chordata</taxon>
        <taxon>Craniata</taxon>
        <taxon>Vertebrata</taxon>
        <taxon>Cyclostomata</taxon>
        <taxon>Hyperoartia</taxon>
        <taxon>Petromyzontiformes</taxon>
        <taxon>Petromyzontidae</taxon>
        <taxon>Petromyzon</taxon>
    </lineage>
</organism>
<evidence type="ECO:0000256" key="4">
    <source>
        <dbReference type="ARBA" id="ARBA00023038"/>
    </source>
</evidence>
<dbReference type="Pfam" id="PF06297">
    <property type="entry name" value="PET"/>
    <property type="match status" value="1"/>
</dbReference>
<dbReference type="GO" id="GO:0008270">
    <property type="term" value="F:zinc ion binding"/>
    <property type="evidence" value="ECO:0007669"/>
    <property type="project" value="InterPro"/>
</dbReference>
<evidence type="ECO:0000313" key="9">
    <source>
        <dbReference type="Proteomes" id="UP001318040"/>
    </source>
</evidence>
<evidence type="ECO:0000256" key="2">
    <source>
        <dbReference type="ARBA" id="ARBA00022737"/>
    </source>
</evidence>
<evidence type="ECO:0000259" key="7">
    <source>
        <dbReference type="PROSITE" id="PS50023"/>
    </source>
</evidence>
<evidence type="ECO:0000259" key="8">
    <source>
        <dbReference type="PROSITE" id="PS51303"/>
    </source>
</evidence>
<dbReference type="PROSITE" id="PS51303">
    <property type="entry name" value="PET"/>
    <property type="match status" value="1"/>
</dbReference>
<keyword evidence="2" id="KW-0677">Repeat</keyword>
<evidence type="ECO:0000256" key="5">
    <source>
        <dbReference type="PROSITE-ProRule" id="PRU00125"/>
    </source>
</evidence>
<feature type="compositionally biased region" description="Basic and acidic residues" evidence="6">
    <location>
        <begin position="213"/>
        <end position="230"/>
    </location>
</feature>
<keyword evidence="3 5" id="KW-0862">Zinc</keyword>
<dbReference type="AlphaFoldDB" id="A0AAJ7TS03"/>
<protein>
    <submittedName>
        <fullName evidence="10">LIM and cysteine-rich domains protein 1</fullName>
    </submittedName>
</protein>
<proteinExistence type="predicted"/>
<gene>
    <name evidence="10" type="primary">LMCD1</name>
</gene>
<dbReference type="PANTHER" id="PTHR24211:SF0">
    <property type="entry name" value="LIM AND CYSTEINE-RICH DOMAINS PROTEIN 1"/>
    <property type="match status" value="1"/>
</dbReference>
<keyword evidence="9" id="KW-1185">Reference proteome</keyword>